<gene>
    <name evidence="1" type="ORF">BGZ95_007154</name>
</gene>
<evidence type="ECO:0000313" key="2">
    <source>
        <dbReference type="Proteomes" id="UP001194580"/>
    </source>
</evidence>
<evidence type="ECO:0000313" key="1">
    <source>
        <dbReference type="EMBL" id="KAG0250585.1"/>
    </source>
</evidence>
<dbReference type="AlphaFoldDB" id="A0AAD4H0S4"/>
<dbReference type="EMBL" id="JAAAIL010003441">
    <property type="protein sequence ID" value="KAG0250585.1"/>
    <property type="molecule type" value="Genomic_DNA"/>
</dbReference>
<name>A0AAD4H0S4_9FUNG</name>
<proteinExistence type="predicted"/>
<protein>
    <submittedName>
        <fullName evidence="1">Uncharacterized protein</fullName>
    </submittedName>
</protein>
<comment type="caution">
    <text evidence="1">The sequence shown here is derived from an EMBL/GenBank/DDBJ whole genome shotgun (WGS) entry which is preliminary data.</text>
</comment>
<reference evidence="1" key="1">
    <citation type="journal article" date="2020" name="Fungal Divers.">
        <title>Resolving the Mortierellaceae phylogeny through synthesis of multi-gene phylogenetics and phylogenomics.</title>
        <authorList>
            <person name="Vandepol N."/>
            <person name="Liber J."/>
            <person name="Desiro A."/>
            <person name="Na H."/>
            <person name="Kennedy M."/>
            <person name="Barry K."/>
            <person name="Grigoriev I.V."/>
            <person name="Miller A.N."/>
            <person name="O'Donnell K."/>
            <person name="Stajich J.E."/>
            <person name="Bonito G."/>
        </authorList>
    </citation>
    <scope>NUCLEOTIDE SEQUENCE</scope>
    <source>
        <strain evidence="1">NRRL 28262</strain>
    </source>
</reference>
<feature type="non-terminal residue" evidence="1">
    <location>
        <position position="1"/>
    </location>
</feature>
<organism evidence="1 2">
    <name type="scientific">Linnemannia exigua</name>
    <dbReference type="NCBI Taxonomy" id="604196"/>
    <lineage>
        <taxon>Eukaryota</taxon>
        <taxon>Fungi</taxon>
        <taxon>Fungi incertae sedis</taxon>
        <taxon>Mucoromycota</taxon>
        <taxon>Mortierellomycotina</taxon>
        <taxon>Mortierellomycetes</taxon>
        <taxon>Mortierellales</taxon>
        <taxon>Mortierellaceae</taxon>
        <taxon>Linnemannia</taxon>
    </lineage>
</organism>
<sequence length="76" mass="7728">KEVDIDEATNGITGLAAKGSTAAGGAQDLDQAADVEQSSAAHLLASTHVASLWISCCEASETAEQKQALEMHFGIG</sequence>
<accession>A0AAD4H0S4</accession>
<keyword evidence="2" id="KW-1185">Reference proteome</keyword>
<dbReference type="Proteomes" id="UP001194580">
    <property type="component" value="Unassembled WGS sequence"/>
</dbReference>